<evidence type="ECO:0000313" key="1">
    <source>
        <dbReference type="EMBL" id="GAA4629804.1"/>
    </source>
</evidence>
<comment type="caution">
    <text evidence="1">The sequence shown here is derived from an EMBL/GenBank/DDBJ whole genome shotgun (WGS) entry which is preliminary data.</text>
</comment>
<reference evidence="2" key="1">
    <citation type="journal article" date="2019" name="Int. J. Syst. Evol. Microbiol.">
        <title>The Global Catalogue of Microorganisms (GCM) 10K type strain sequencing project: providing services to taxonomists for standard genome sequencing and annotation.</title>
        <authorList>
            <consortium name="The Broad Institute Genomics Platform"/>
            <consortium name="The Broad Institute Genome Sequencing Center for Infectious Disease"/>
            <person name="Wu L."/>
            <person name="Ma J."/>
        </authorList>
    </citation>
    <scope>NUCLEOTIDE SEQUENCE [LARGE SCALE GENOMIC DNA]</scope>
    <source>
        <strain evidence="2">JCM 17939</strain>
    </source>
</reference>
<dbReference type="PROSITE" id="PS51257">
    <property type="entry name" value="PROKAR_LIPOPROTEIN"/>
    <property type="match status" value="1"/>
</dbReference>
<protein>
    <recommendedName>
        <fullName evidence="3">Carboxypeptidase regulatory-like domain-containing protein</fullName>
    </recommendedName>
</protein>
<evidence type="ECO:0000313" key="2">
    <source>
        <dbReference type="Proteomes" id="UP001501442"/>
    </source>
</evidence>
<keyword evidence="2" id="KW-1185">Reference proteome</keyword>
<dbReference type="EMBL" id="BAABHK010000007">
    <property type="protein sequence ID" value="GAA4629804.1"/>
    <property type="molecule type" value="Genomic_DNA"/>
</dbReference>
<dbReference type="Proteomes" id="UP001501442">
    <property type="component" value="Unassembled WGS sequence"/>
</dbReference>
<evidence type="ECO:0008006" key="3">
    <source>
        <dbReference type="Google" id="ProtNLM"/>
    </source>
</evidence>
<gene>
    <name evidence="1" type="ORF">GCM10023196_052640</name>
</gene>
<accession>A0ABP8UIJ0</accession>
<organism evidence="1 2">
    <name type="scientific">Actinoallomurus vinaceus</name>
    <dbReference type="NCBI Taxonomy" id="1080074"/>
    <lineage>
        <taxon>Bacteria</taxon>
        <taxon>Bacillati</taxon>
        <taxon>Actinomycetota</taxon>
        <taxon>Actinomycetes</taxon>
        <taxon>Streptosporangiales</taxon>
        <taxon>Thermomonosporaceae</taxon>
        <taxon>Actinoallomurus</taxon>
    </lineage>
</organism>
<proteinExistence type="predicted"/>
<sequence length="122" mass="13202">MELREIGTIGAIALLASGVTGCDSNPPSTQREITGKIQLVGGPWPDRHIAPKKASVTVTDSMHRVVRREVVTSGSFKFKLPDGQYEISARAGDSGQIACRQPQHVAIPIRSRVTVQILCDIR</sequence>
<name>A0ABP8UIJ0_9ACTN</name>